<evidence type="ECO:0000256" key="4">
    <source>
        <dbReference type="ARBA" id="ARBA00022989"/>
    </source>
</evidence>
<keyword evidence="5 6" id="KW-0472">Membrane</keyword>
<comment type="subcellular location">
    <subcellularLocation>
        <location evidence="1">Cell membrane</location>
        <topology evidence="1">Multi-pass membrane protein</topology>
    </subcellularLocation>
</comment>
<evidence type="ECO:0000313" key="7">
    <source>
        <dbReference type="EMBL" id="NID09897.1"/>
    </source>
</evidence>
<feature type="transmembrane region" description="Helical" evidence="6">
    <location>
        <begin position="288"/>
        <end position="311"/>
    </location>
</feature>
<organism evidence="7 8">
    <name type="scientific">Fibrivirga algicola</name>
    <dbReference type="NCBI Taxonomy" id="2950420"/>
    <lineage>
        <taxon>Bacteria</taxon>
        <taxon>Pseudomonadati</taxon>
        <taxon>Bacteroidota</taxon>
        <taxon>Cytophagia</taxon>
        <taxon>Cytophagales</taxon>
        <taxon>Spirosomataceae</taxon>
        <taxon>Fibrivirga</taxon>
    </lineage>
</organism>
<keyword evidence="3 6" id="KW-0812">Transmembrane</keyword>
<feature type="transmembrane region" description="Helical" evidence="6">
    <location>
        <begin position="120"/>
        <end position="138"/>
    </location>
</feature>
<evidence type="ECO:0000256" key="6">
    <source>
        <dbReference type="SAM" id="Phobius"/>
    </source>
</evidence>
<sequence length="430" mass="47376">MNLASIKQLISSEKGLVLTDQVVVSGSAFATNLLLAQALGLAAYGQFSAVVLTQLFLLSVQQAVGSGIYQVIWPGLPQPVQKQYTDGLFYLQVLWLVGLLALSGLLYRLLPAHLLPVDQAVAWAAVALTGLYLLQDFLRKTLLVQQRSGRALLIDTVTNVGQLFLLLVFRMQHALTLSVALWIIGATFVPSILLGLLWLKLGRFRMANGQLVWQKHRQQGGWMLLSALTQWLAGNYFIVVGGWWLGAAALGALRLAQYIFGLLNVLLQAVENYVVPRAAQVAHSPADLLTYLRSVLLKSLLGLLPALLVLTLGAEPLLTLVGGHDYRSFTYVMYGLSAVYLLVVCSYPIRIMLRVSLLNKHYFAGYALTTVFSLTSASWLIANWGLKGVLAGLFFTQVILISYWLLVLHRNGLFVWKSSTLFSARPIRPE</sequence>
<protein>
    <recommendedName>
        <fullName evidence="9">Lipopolysaccharide biosynthesis protein</fullName>
    </recommendedName>
</protein>
<feature type="transmembrane region" description="Helical" evidence="6">
    <location>
        <begin position="88"/>
        <end position="108"/>
    </location>
</feature>
<evidence type="ECO:0000256" key="2">
    <source>
        <dbReference type="ARBA" id="ARBA00022475"/>
    </source>
</evidence>
<feature type="transmembrane region" description="Helical" evidence="6">
    <location>
        <begin position="150"/>
        <end position="169"/>
    </location>
</feature>
<evidence type="ECO:0008006" key="9">
    <source>
        <dbReference type="Google" id="ProtNLM"/>
    </source>
</evidence>
<feature type="transmembrane region" description="Helical" evidence="6">
    <location>
        <begin position="220"/>
        <end position="238"/>
    </location>
</feature>
<keyword evidence="4 6" id="KW-1133">Transmembrane helix</keyword>
<evidence type="ECO:0000313" key="8">
    <source>
        <dbReference type="Proteomes" id="UP000606008"/>
    </source>
</evidence>
<feature type="transmembrane region" description="Helical" evidence="6">
    <location>
        <begin position="175"/>
        <end position="199"/>
    </location>
</feature>
<keyword evidence="8" id="KW-1185">Reference proteome</keyword>
<comment type="caution">
    <text evidence="7">The sequence shown here is derived from an EMBL/GenBank/DDBJ whole genome shotgun (WGS) entry which is preliminary data.</text>
</comment>
<feature type="transmembrane region" description="Helical" evidence="6">
    <location>
        <begin position="244"/>
        <end position="267"/>
    </location>
</feature>
<evidence type="ECO:0000256" key="3">
    <source>
        <dbReference type="ARBA" id="ARBA00022692"/>
    </source>
</evidence>
<gene>
    <name evidence="7" type="ORF">F7231_06915</name>
</gene>
<evidence type="ECO:0000256" key="5">
    <source>
        <dbReference type="ARBA" id="ARBA00023136"/>
    </source>
</evidence>
<dbReference type="PANTHER" id="PTHR30250:SF11">
    <property type="entry name" value="O-ANTIGEN TRANSPORTER-RELATED"/>
    <property type="match status" value="1"/>
</dbReference>
<feature type="transmembrane region" description="Helical" evidence="6">
    <location>
        <begin position="361"/>
        <end position="382"/>
    </location>
</feature>
<accession>A0ABX0QD30</accession>
<evidence type="ECO:0000256" key="1">
    <source>
        <dbReference type="ARBA" id="ARBA00004651"/>
    </source>
</evidence>
<name>A0ABX0QD30_9BACT</name>
<feature type="transmembrane region" description="Helical" evidence="6">
    <location>
        <begin position="388"/>
        <end position="408"/>
    </location>
</feature>
<proteinExistence type="predicted"/>
<feature type="transmembrane region" description="Helical" evidence="6">
    <location>
        <begin position="331"/>
        <end position="349"/>
    </location>
</feature>
<dbReference type="PANTHER" id="PTHR30250">
    <property type="entry name" value="PST FAMILY PREDICTED COLANIC ACID TRANSPORTER"/>
    <property type="match status" value="1"/>
</dbReference>
<dbReference type="Proteomes" id="UP000606008">
    <property type="component" value="Unassembled WGS sequence"/>
</dbReference>
<reference evidence="8" key="2">
    <citation type="submission" date="2023-07" db="EMBL/GenBank/DDBJ databases">
        <authorList>
            <person name="Jung D.-H."/>
        </authorList>
    </citation>
    <scope>NUCLEOTIDE SEQUENCE [LARGE SCALE GENOMIC DNA]</scope>
    <source>
        <strain evidence="8">JA-25</strain>
    </source>
</reference>
<keyword evidence="2" id="KW-1003">Cell membrane</keyword>
<dbReference type="RefSeq" id="WP_166691375.1">
    <property type="nucleotide sequence ID" value="NZ_WAEL01000002.1"/>
</dbReference>
<dbReference type="EMBL" id="WAEL01000002">
    <property type="protein sequence ID" value="NID09897.1"/>
    <property type="molecule type" value="Genomic_DNA"/>
</dbReference>
<reference evidence="8" key="1">
    <citation type="submission" date="2019-09" db="EMBL/GenBank/DDBJ databases">
        <authorList>
            <person name="Jung D.-H."/>
        </authorList>
    </citation>
    <scope>NUCLEOTIDE SEQUENCE [LARGE SCALE GENOMIC DNA]</scope>
    <source>
        <strain evidence="8">JA-25</strain>
    </source>
</reference>
<dbReference type="InterPro" id="IPR050833">
    <property type="entry name" value="Poly_Biosynth_Transport"/>
</dbReference>